<reference evidence="2 3" key="1">
    <citation type="submission" date="2016-10" db="EMBL/GenBank/DDBJ databases">
        <authorList>
            <person name="de Groot N.N."/>
        </authorList>
    </citation>
    <scope>NUCLEOTIDE SEQUENCE [LARGE SCALE GENOMIC DNA]</scope>
    <source>
        <strain evidence="2 3">CGMCC 4.1877</strain>
    </source>
</reference>
<dbReference type="RefSeq" id="WP_093340767.1">
    <property type="nucleotide sequence ID" value="NZ_FOUY01000008.1"/>
</dbReference>
<feature type="region of interest" description="Disordered" evidence="1">
    <location>
        <begin position="1"/>
        <end position="32"/>
    </location>
</feature>
<name>A0A1I4WF67_PSUAM</name>
<keyword evidence="3" id="KW-1185">Reference proteome</keyword>
<dbReference type="STRING" id="260086.SAMN05216207_1008105"/>
<evidence type="ECO:0000256" key="1">
    <source>
        <dbReference type="SAM" id="MobiDB-lite"/>
    </source>
</evidence>
<gene>
    <name evidence="2" type="ORF">SAMN05216207_1008105</name>
</gene>
<accession>A0A1I4WF67</accession>
<dbReference type="EMBL" id="FOUY01000008">
    <property type="protein sequence ID" value="SFN12474.1"/>
    <property type="molecule type" value="Genomic_DNA"/>
</dbReference>
<dbReference type="InterPro" id="IPR045596">
    <property type="entry name" value="DUF6459"/>
</dbReference>
<organism evidence="2 3">
    <name type="scientific">Pseudonocardia ammonioxydans</name>
    <dbReference type="NCBI Taxonomy" id="260086"/>
    <lineage>
        <taxon>Bacteria</taxon>
        <taxon>Bacillati</taxon>
        <taxon>Actinomycetota</taxon>
        <taxon>Actinomycetes</taxon>
        <taxon>Pseudonocardiales</taxon>
        <taxon>Pseudonocardiaceae</taxon>
        <taxon>Pseudonocardia</taxon>
    </lineage>
</organism>
<dbReference type="Pfam" id="PF20060">
    <property type="entry name" value="DUF6459"/>
    <property type="match status" value="1"/>
</dbReference>
<evidence type="ECO:0000313" key="3">
    <source>
        <dbReference type="Proteomes" id="UP000199614"/>
    </source>
</evidence>
<dbReference type="AlphaFoldDB" id="A0A1I4WF67"/>
<evidence type="ECO:0000313" key="2">
    <source>
        <dbReference type="EMBL" id="SFN12474.1"/>
    </source>
</evidence>
<dbReference type="Proteomes" id="UP000199614">
    <property type="component" value="Unassembled WGS sequence"/>
</dbReference>
<proteinExistence type="predicted"/>
<protein>
    <submittedName>
        <fullName evidence="2">Uncharacterized protein</fullName>
    </submittedName>
</protein>
<sequence>MTSTSIPLTTPPAPAPGTEHADRAPSAGFGTGGEAETVLVAHTIDDVPVELPPGLVVVLPGGFRMRSLDSPAPPPDPRVPLAEVAPPQVVPPDAARTRARAAELTRLVIEVLAGRRPPAQLGELTTPRVLRYLTAMRTGTAARPALARAGHGGRAGAPGCGGPVGGRAGRVHVGLPHADAAEVCVTVPVAGRPRALVLRLDRAAGDAPWVVTAARLL</sequence>
<dbReference type="OrthoDB" id="3579686at2"/>